<dbReference type="InterPro" id="IPR050081">
    <property type="entry name" value="Ile-tRNA_ligase"/>
</dbReference>
<feature type="domain" description="Methionyl/Valyl/Leucyl/Isoleucyl-tRNA synthetase anticodon-binding" evidence="17">
    <location>
        <begin position="683"/>
        <end position="836"/>
    </location>
</feature>
<keyword evidence="6 14" id="KW-0479">Metal-binding</keyword>
<comment type="domain">
    <text evidence="14">IleRS has two distinct active sites: one for aminoacylation and one for editing. The misactivated valine is translocated from the active site to the editing site, which sterically excludes the correctly activated isoleucine. The single editing site contains two valyl binding pockets, one specific for each substrate (Val-AMP or Val-tRNA(Ile)).</text>
</comment>
<evidence type="ECO:0000256" key="6">
    <source>
        <dbReference type="ARBA" id="ARBA00022723"/>
    </source>
</evidence>
<keyword evidence="4 14" id="KW-0963">Cytoplasm</keyword>
<evidence type="ECO:0000256" key="5">
    <source>
        <dbReference type="ARBA" id="ARBA00022598"/>
    </source>
</evidence>
<evidence type="ECO:0000256" key="12">
    <source>
        <dbReference type="ARBA" id="ARBA00025217"/>
    </source>
</evidence>
<dbReference type="Proteomes" id="UP000605253">
    <property type="component" value="Unassembled WGS sequence"/>
</dbReference>
<evidence type="ECO:0000259" key="16">
    <source>
        <dbReference type="Pfam" id="PF06827"/>
    </source>
</evidence>
<dbReference type="HAMAP" id="MF_02002">
    <property type="entry name" value="Ile_tRNA_synth_type1"/>
    <property type="match status" value="1"/>
</dbReference>
<feature type="binding site" evidence="14">
    <location>
        <position position="560"/>
    </location>
    <ligand>
        <name>L-isoleucyl-5'-AMP</name>
        <dbReference type="ChEBI" id="CHEBI:178002"/>
    </ligand>
</feature>
<comment type="catalytic activity">
    <reaction evidence="13 14">
        <text>tRNA(Ile) + L-isoleucine + ATP = L-isoleucyl-tRNA(Ile) + AMP + diphosphate</text>
        <dbReference type="Rhea" id="RHEA:11060"/>
        <dbReference type="Rhea" id="RHEA-COMP:9666"/>
        <dbReference type="Rhea" id="RHEA-COMP:9695"/>
        <dbReference type="ChEBI" id="CHEBI:30616"/>
        <dbReference type="ChEBI" id="CHEBI:33019"/>
        <dbReference type="ChEBI" id="CHEBI:58045"/>
        <dbReference type="ChEBI" id="CHEBI:78442"/>
        <dbReference type="ChEBI" id="CHEBI:78528"/>
        <dbReference type="ChEBI" id="CHEBI:456215"/>
        <dbReference type="EC" id="6.1.1.5"/>
    </reaction>
</comment>
<dbReference type="EC" id="6.1.1.5" evidence="14"/>
<protein>
    <recommendedName>
        <fullName evidence="14">Isoleucine--tRNA ligase</fullName>
        <ecNumber evidence="14">6.1.1.5</ecNumber>
    </recommendedName>
    <alternativeName>
        <fullName evidence="14">Isoleucyl-tRNA synthetase</fullName>
        <shortName evidence="14">IleRS</shortName>
    </alternativeName>
</protein>
<evidence type="ECO:0000256" key="4">
    <source>
        <dbReference type="ARBA" id="ARBA00022490"/>
    </source>
</evidence>
<evidence type="ECO:0000256" key="1">
    <source>
        <dbReference type="ARBA" id="ARBA00004496"/>
    </source>
</evidence>
<dbReference type="InterPro" id="IPR009008">
    <property type="entry name" value="Val/Leu/Ile-tRNA-synth_edit"/>
</dbReference>
<keyword evidence="5 14" id="KW-0436">Ligase</keyword>
<dbReference type="PANTHER" id="PTHR42765">
    <property type="entry name" value="SOLEUCYL-TRNA SYNTHETASE"/>
    <property type="match status" value="1"/>
</dbReference>
<comment type="similarity">
    <text evidence="2 14">Belongs to the class-I aminoacyl-tRNA synthetase family. IleS type 1 subfamily.</text>
</comment>
<dbReference type="Pfam" id="PF00133">
    <property type="entry name" value="tRNA-synt_1"/>
    <property type="match status" value="1"/>
</dbReference>
<sequence length="932" mass="106172">MSQDYKNTLNLPKTNFKMKASLTTKEPQWIKQWDKEKLYEALQAHCQDRPLFVLHDGPPYANGAIHMGHAVNKVLKDVVVKSKTMSGFKAPYVPGWDCHGLPIEVQVEKKVGKVGQKVDAKTFREKCRNYADTQITIQKKDFKRLGVMGEWDTPYMTKSFQYEADMVRALAEIVAHGHVEKGVKPVNWCFDCGSALAEAEIEYQDKTSPAIDVAFTVVDQRIAEVINLPDSDLPLAIPIWTTTPWTIPANRAVSLHPELAYAVVTGHKKFILIIAEDMMAEVMARYGVDEFHVAATVMGRDLEKIQLQHPLFDLQVPVTLGDHVTTEAGTGAVHTAPGHGADDFFIGQQYGLEIYNPVDAQGYYLDDTPMFDGQHVWEANKTIVTALEKSGQLLHHETIQHSYPHCWRHKSPTAFRTTPQWFISMDKQQLRKRALSEIEQVKWIPDWGKERIYGMIENRPEWCISRQRTWGVPIPFYVHKQTGQLHPDTQNIMAKVADLFEQKGMDVWYDLNDAALLGEAVNDYEKVTDVLDVWFDSGVTHYCVLKARENLREPADLYLEGSDQHRGWFHSSLLTGVAINDRAPYKEVLTHGFVVDKNGKKMSKSLGNVVSPVDVMNKYGADILRLWVASADYRGEMTISDEILDRAADGYRRIRNTARFMLGNLNDFKAQDALDLNDCLAIDLWAMQRMQDLQAQVLKHYDDYQLHHVFQKIHHFCSQDMGAFYLDVIKDRLYTAQTTGQARRSAQTVMHHILNALVRLLAPIVTFTANEIWQAMGHERHILFEQWYEFPKMTTHNPISTEQWQLLSEVRKLVSKELEQLRVAGQIGGSLDADVTIYVDDELHKQLAPFADELRFVLITSKAGLRPLSETEQGTVSIVDHALRIEAIQAQGRKCERCWHIQDSVGLDSQHPALCHRCVINIEGSGEKRRVA</sequence>
<comment type="function">
    <text evidence="12 14">Catalyzes the attachment of isoleucine to tRNA(Ile). As IleRS can inadvertently accommodate and process structurally similar amino acids such as valine, to avoid such errors it has two additional distinct tRNA(Ile)-dependent editing activities. One activity is designated as 'pretransfer' editing and involves the hydrolysis of activated Val-AMP. The other activity is designated 'posttransfer' editing and involves deacylation of mischarged Val-tRNA(Ile).</text>
</comment>
<evidence type="ECO:0000256" key="8">
    <source>
        <dbReference type="ARBA" id="ARBA00022833"/>
    </source>
</evidence>
<feature type="short sequence motif" description="'KMSKS' region" evidence="14">
    <location>
        <begin position="601"/>
        <end position="605"/>
    </location>
</feature>
<feature type="short sequence motif" description="'HIGH' region" evidence="14">
    <location>
        <begin position="59"/>
        <end position="69"/>
    </location>
</feature>
<dbReference type="GO" id="GO:0008270">
    <property type="term" value="F:zinc ion binding"/>
    <property type="evidence" value="ECO:0007669"/>
    <property type="project" value="UniProtKB-UniRule"/>
</dbReference>
<comment type="subunit">
    <text evidence="3 14">Monomer.</text>
</comment>
<accession>A0A917FN33</accession>
<feature type="domain" description="Aminoacyl-tRNA synthetase class Ia" evidence="15">
    <location>
        <begin position="28"/>
        <end position="639"/>
    </location>
</feature>
<evidence type="ECO:0000259" key="15">
    <source>
        <dbReference type="Pfam" id="PF00133"/>
    </source>
</evidence>
<comment type="subcellular location">
    <subcellularLocation>
        <location evidence="1 14">Cytoplasm</location>
    </subcellularLocation>
</comment>
<comment type="cofactor">
    <cofactor evidence="14">
        <name>Zn(2+)</name>
        <dbReference type="ChEBI" id="CHEBI:29105"/>
    </cofactor>
    <text evidence="14">Binds 1 zinc ion per subunit.</text>
</comment>
<dbReference type="SUPFAM" id="SSF52374">
    <property type="entry name" value="Nucleotidylyl transferase"/>
    <property type="match status" value="1"/>
</dbReference>
<evidence type="ECO:0000313" key="19">
    <source>
        <dbReference type="Proteomes" id="UP000605253"/>
    </source>
</evidence>
<keyword evidence="10 14" id="KW-0648">Protein biosynthesis</keyword>
<feature type="binding site" evidence="14">
    <location>
        <position position="918"/>
    </location>
    <ligand>
        <name>Zn(2+)</name>
        <dbReference type="ChEBI" id="CHEBI:29105"/>
    </ligand>
</feature>
<dbReference type="Gene3D" id="1.10.730.20">
    <property type="match status" value="1"/>
</dbReference>
<dbReference type="AlphaFoldDB" id="A0A917FN33"/>
<keyword evidence="8 14" id="KW-0862">Zinc</keyword>
<dbReference type="GO" id="GO:0004822">
    <property type="term" value="F:isoleucine-tRNA ligase activity"/>
    <property type="evidence" value="ECO:0007669"/>
    <property type="project" value="UniProtKB-UniRule"/>
</dbReference>
<dbReference type="Gene3D" id="3.40.50.620">
    <property type="entry name" value="HUPs"/>
    <property type="match status" value="2"/>
</dbReference>
<evidence type="ECO:0000256" key="13">
    <source>
        <dbReference type="ARBA" id="ARBA00048359"/>
    </source>
</evidence>
<dbReference type="InterPro" id="IPR014729">
    <property type="entry name" value="Rossmann-like_a/b/a_fold"/>
</dbReference>
<evidence type="ECO:0000256" key="9">
    <source>
        <dbReference type="ARBA" id="ARBA00022840"/>
    </source>
</evidence>
<evidence type="ECO:0000256" key="11">
    <source>
        <dbReference type="ARBA" id="ARBA00023146"/>
    </source>
</evidence>
<keyword evidence="9 14" id="KW-0067">ATP-binding</keyword>
<dbReference type="GO" id="GO:0002161">
    <property type="term" value="F:aminoacyl-tRNA deacylase activity"/>
    <property type="evidence" value="ECO:0007669"/>
    <property type="project" value="InterPro"/>
</dbReference>
<dbReference type="SUPFAM" id="SSF50677">
    <property type="entry name" value="ValRS/IleRS/LeuRS editing domain"/>
    <property type="match status" value="1"/>
</dbReference>
<dbReference type="NCBIfam" id="TIGR00392">
    <property type="entry name" value="ileS"/>
    <property type="match status" value="1"/>
</dbReference>
<dbReference type="InterPro" id="IPR002301">
    <property type="entry name" value="Ile-tRNA-ligase"/>
</dbReference>
<dbReference type="InterPro" id="IPR013155">
    <property type="entry name" value="M/V/L/I-tRNA-synth_anticd-bd"/>
</dbReference>
<dbReference type="GO" id="GO:0005829">
    <property type="term" value="C:cytosol"/>
    <property type="evidence" value="ECO:0007669"/>
    <property type="project" value="TreeGrafter"/>
</dbReference>
<dbReference type="FunFam" id="3.40.50.620:FF:000042">
    <property type="entry name" value="Isoleucine--tRNA ligase"/>
    <property type="match status" value="1"/>
</dbReference>
<evidence type="ECO:0000256" key="10">
    <source>
        <dbReference type="ARBA" id="ARBA00022917"/>
    </source>
</evidence>
<dbReference type="PANTHER" id="PTHR42765:SF1">
    <property type="entry name" value="ISOLEUCINE--TRNA LIGASE, MITOCHONDRIAL"/>
    <property type="match status" value="1"/>
</dbReference>
<dbReference type="PROSITE" id="PS00178">
    <property type="entry name" value="AA_TRNA_LIGASE_I"/>
    <property type="match status" value="1"/>
</dbReference>
<dbReference type="InterPro" id="IPR001412">
    <property type="entry name" value="aa-tRNA-synth_I_CS"/>
</dbReference>
<dbReference type="CDD" id="cd00818">
    <property type="entry name" value="IleRS_core"/>
    <property type="match status" value="1"/>
</dbReference>
<dbReference type="GO" id="GO:0005524">
    <property type="term" value="F:ATP binding"/>
    <property type="evidence" value="ECO:0007669"/>
    <property type="project" value="UniProtKB-UniRule"/>
</dbReference>
<evidence type="ECO:0000256" key="14">
    <source>
        <dbReference type="HAMAP-Rule" id="MF_02002"/>
    </source>
</evidence>
<dbReference type="GO" id="GO:0000049">
    <property type="term" value="F:tRNA binding"/>
    <property type="evidence" value="ECO:0007669"/>
    <property type="project" value="InterPro"/>
</dbReference>
<dbReference type="RefSeq" id="WP_308611018.1">
    <property type="nucleotide sequence ID" value="NZ_BAABJF010000017.1"/>
</dbReference>
<dbReference type="Gene3D" id="1.10.10.830">
    <property type="entry name" value="Ile-tRNA synthetase CP2 domain-like"/>
    <property type="match status" value="1"/>
</dbReference>
<evidence type="ECO:0000256" key="7">
    <source>
        <dbReference type="ARBA" id="ARBA00022741"/>
    </source>
</evidence>
<feature type="domain" description="Zinc finger FPG/IleRS-type" evidence="16">
    <location>
        <begin position="894"/>
        <end position="919"/>
    </location>
</feature>
<name>A0A917FN33_9GAMM</name>
<reference evidence="18" key="1">
    <citation type="journal article" date="2014" name="Int. J. Syst. Evol. Microbiol.">
        <title>Complete genome sequence of Corynebacterium casei LMG S-19264T (=DSM 44701T), isolated from a smear-ripened cheese.</title>
        <authorList>
            <consortium name="US DOE Joint Genome Institute (JGI-PGF)"/>
            <person name="Walter F."/>
            <person name="Albersmeier A."/>
            <person name="Kalinowski J."/>
            <person name="Ruckert C."/>
        </authorList>
    </citation>
    <scope>NUCLEOTIDE SEQUENCE</scope>
    <source>
        <strain evidence="18">CGMCC 1.12181</strain>
    </source>
</reference>
<evidence type="ECO:0000256" key="2">
    <source>
        <dbReference type="ARBA" id="ARBA00006887"/>
    </source>
</evidence>
<keyword evidence="7 14" id="KW-0547">Nucleotide-binding</keyword>
<comment type="caution">
    <text evidence="18">The sequence shown here is derived from an EMBL/GenBank/DDBJ whole genome shotgun (WGS) entry which is preliminary data.</text>
</comment>
<feature type="binding site" evidence="14">
    <location>
        <position position="898"/>
    </location>
    <ligand>
        <name>Zn(2+)</name>
        <dbReference type="ChEBI" id="CHEBI:29105"/>
    </ligand>
</feature>
<dbReference type="PRINTS" id="PR00984">
    <property type="entry name" value="TRNASYNTHILE"/>
</dbReference>
<dbReference type="InterPro" id="IPR033708">
    <property type="entry name" value="Anticodon_Ile_BEm"/>
</dbReference>
<keyword evidence="19" id="KW-1185">Reference proteome</keyword>
<feature type="binding site" evidence="14">
    <location>
        <position position="895"/>
    </location>
    <ligand>
        <name>Zn(2+)</name>
        <dbReference type="ChEBI" id="CHEBI:29105"/>
    </ligand>
</feature>
<evidence type="ECO:0000313" key="18">
    <source>
        <dbReference type="EMBL" id="GGF90584.1"/>
    </source>
</evidence>
<organism evidence="18 19">
    <name type="scientific">Marinicella pacifica</name>
    <dbReference type="NCBI Taxonomy" id="1171543"/>
    <lineage>
        <taxon>Bacteria</taxon>
        <taxon>Pseudomonadati</taxon>
        <taxon>Pseudomonadota</taxon>
        <taxon>Gammaproteobacteria</taxon>
        <taxon>Lysobacterales</taxon>
        <taxon>Marinicellaceae</taxon>
        <taxon>Marinicella</taxon>
    </lineage>
</organism>
<dbReference type="FunFam" id="3.40.50.620:FF:000048">
    <property type="entry name" value="Isoleucine--tRNA ligase"/>
    <property type="match status" value="1"/>
</dbReference>
<dbReference type="EMBL" id="BMEO01000003">
    <property type="protein sequence ID" value="GGF90584.1"/>
    <property type="molecule type" value="Genomic_DNA"/>
</dbReference>
<feature type="binding site" evidence="14">
    <location>
        <position position="915"/>
    </location>
    <ligand>
        <name>Zn(2+)</name>
        <dbReference type="ChEBI" id="CHEBI:29105"/>
    </ligand>
</feature>
<dbReference type="CDD" id="cd07960">
    <property type="entry name" value="Anticodon_Ia_Ile_BEm"/>
    <property type="match status" value="1"/>
</dbReference>
<evidence type="ECO:0000259" key="17">
    <source>
        <dbReference type="Pfam" id="PF08264"/>
    </source>
</evidence>
<dbReference type="Pfam" id="PF06827">
    <property type="entry name" value="zf-FPG_IleRS"/>
    <property type="match status" value="1"/>
</dbReference>
<dbReference type="Pfam" id="PF08264">
    <property type="entry name" value="Anticodon_1"/>
    <property type="match status" value="1"/>
</dbReference>
<feature type="binding site" evidence="14">
    <location>
        <position position="604"/>
    </location>
    <ligand>
        <name>ATP</name>
        <dbReference type="ChEBI" id="CHEBI:30616"/>
    </ligand>
</feature>
<keyword evidence="11 14" id="KW-0030">Aminoacyl-tRNA synthetase</keyword>
<dbReference type="FunFam" id="1.10.730.20:FF:000001">
    <property type="entry name" value="Isoleucine--tRNA ligase"/>
    <property type="match status" value="1"/>
</dbReference>
<dbReference type="SUPFAM" id="SSF47323">
    <property type="entry name" value="Anticodon-binding domain of a subclass of class I aminoacyl-tRNA synthetases"/>
    <property type="match status" value="1"/>
</dbReference>
<dbReference type="InterPro" id="IPR002300">
    <property type="entry name" value="aa-tRNA-synth_Ia"/>
</dbReference>
<reference evidence="18" key="2">
    <citation type="submission" date="2020-09" db="EMBL/GenBank/DDBJ databases">
        <authorList>
            <person name="Sun Q."/>
            <person name="Zhou Y."/>
        </authorList>
    </citation>
    <scope>NUCLEOTIDE SEQUENCE</scope>
    <source>
        <strain evidence="18">CGMCC 1.12181</strain>
    </source>
</reference>
<dbReference type="InterPro" id="IPR009080">
    <property type="entry name" value="tRNAsynth_Ia_anticodon-bd"/>
</dbReference>
<dbReference type="InterPro" id="IPR010663">
    <property type="entry name" value="Znf_FPG/IleRS"/>
</dbReference>
<dbReference type="GO" id="GO:0006428">
    <property type="term" value="P:isoleucyl-tRNA aminoacylation"/>
    <property type="evidence" value="ECO:0007669"/>
    <property type="project" value="UniProtKB-UniRule"/>
</dbReference>
<evidence type="ECO:0000256" key="3">
    <source>
        <dbReference type="ARBA" id="ARBA00011245"/>
    </source>
</evidence>
<gene>
    <name evidence="14 18" type="primary">ileS</name>
    <name evidence="18" type="ORF">GCM10011365_09620</name>
</gene>
<proteinExistence type="inferred from homology"/>
<dbReference type="InterPro" id="IPR023585">
    <property type="entry name" value="Ile-tRNA-ligase_type1"/>
</dbReference>